<evidence type="ECO:0000313" key="1">
    <source>
        <dbReference type="EMBL" id="KAK9115819.1"/>
    </source>
</evidence>
<evidence type="ECO:0000313" key="2">
    <source>
        <dbReference type="Proteomes" id="UP001417504"/>
    </source>
</evidence>
<name>A0AAP0IHX2_9MAGN</name>
<dbReference type="EMBL" id="JBBNAE010000006">
    <property type="protein sequence ID" value="KAK9115819.1"/>
    <property type="molecule type" value="Genomic_DNA"/>
</dbReference>
<accession>A0AAP0IHX2</accession>
<dbReference type="Proteomes" id="UP001417504">
    <property type="component" value="Unassembled WGS sequence"/>
</dbReference>
<organism evidence="1 2">
    <name type="scientific">Stephania japonica</name>
    <dbReference type="NCBI Taxonomy" id="461633"/>
    <lineage>
        <taxon>Eukaryota</taxon>
        <taxon>Viridiplantae</taxon>
        <taxon>Streptophyta</taxon>
        <taxon>Embryophyta</taxon>
        <taxon>Tracheophyta</taxon>
        <taxon>Spermatophyta</taxon>
        <taxon>Magnoliopsida</taxon>
        <taxon>Ranunculales</taxon>
        <taxon>Menispermaceae</taxon>
        <taxon>Menispermoideae</taxon>
        <taxon>Cissampelideae</taxon>
        <taxon>Stephania</taxon>
    </lineage>
</organism>
<proteinExistence type="predicted"/>
<reference evidence="1 2" key="1">
    <citation type="submission" date="2024-01" db="EMBL/GenBank/DDBJ databases">
        <title>Genome assemblies of Stephania.</title>
        <authorList>
            <person name="Yang L."/>
        </authorList>
    </citation>
    <scope>NUCLEOTIDE SEQUENCE [LARGE SCALE GENOMIC DNA]</scope>
    <source>
        <strain evidence="1">QJT</strain>
        <tissue evidence="1">Leaf</tissue>
    </source>
</reference>
<gene>
    <name evidence="1" type="ORF">Sjap_014766</name>
</gene>
<dbReference type="AlphaFoldDB" id="A0AAP0IHX2"/>
<keyword evidence="2" id="KW-1185">Reference proteome</keyword>
<protein>
    <submittedName>
        <fullName evidence="1">Uncharacterized protein</fullName>
    </submittedName>
</protein>
<comment type="caution">
    <text evidence="1">The sequence shown here is derived from an EMBL/GenBank/DDBJ whole genome shotgun (WGS) entry which is preliminary data.</text>
</comment>
<sequence length="62" mass="7219">MMMMLLLDYVRRRMATNGEMIKRKKSSDVDPNQGLTTAYNRLARCICAHDCARLEELRSILN</sequence>